<feature type="region of interest" description="Disordered" evidence="1">
    <location>
        <begin position="574"/>
        <end position="628"/>
    </location>
</feature>
<name>A0A3M7RPC3_BRAPC</name>
<feature type="region of interest" description="Disordered" evidence="1">
    <location>
        <begin position="259"/>
        <end position="288"/>
    </location>
</feature>
<dbReference type="EMBL" id="REGN01002928">
    <property type="protein sequence ID" value="RNA25423.1"/>
    <property type="molecule type" value="Genomic_DNA"/>
</dbReference>
<sequence length="628" mass="69504">MNFISRYKSNPSRQTVLQQAALKPQAVKANLTDEILADAAAQNSNDAKAISTLESVILFKGDTCSKMPKKDKKRQSKSASSMLRRLLTCGGVVASCSGTSANKSASNSRRSSRSGHLDIQIPDIVLTHPECDEKMTAFFSESEFPTGQCHEDQTVPEDKQMVLPVIKLNDDFLISDQCEECIVDEESEDENAIEDNFDEYSDEDEESDEECQNNVASIVIEEADEAYLNDTQVFEEEESSVDKEAKLKADLSSTTLPSFSFEIHSDDQDKSESMPKSEEAEAAPKSKSCPKMAGYNSKFLTANNILTDRGCLVNIRTGSFNLGCQSTASSTSLSQDKCANDEELIDSHQFFSSLQHESSEFKNSASNYSFRSYNGSLESNALNLLVPFLLIKNRRKSANLREDKSNENLFFDNESSGQSALGAAMFAQATGNLLSVSCNADQDQLRRCSHDPNIEKLHKTYIENVKLSSGEAFASNTNIYSAAAKHECGNGTKKNAIKSLKFSENFLSLDSSQKFNSLAETEDKFALEAEKADVLNEIYKVDKWLIDNRNNHVAQKKELCKKIVKRLPSMTISEDEDNLKSVDSSNNSSKMKVNLHEDENDDTSTSTNPKPKYASEANDSAIDIRSYG</sequence>
<protein>
    <submittedName>
        <fullName evidence="2">Uncharacterized protein</fullName>
    </submittedName>
</protein>
<keyword evidence="3" id="KW-1185">Reference proteome</keyword>
<evidence type="ECO:0000256" key="1">
    <source>
        <dbReference type="SAM" id="MobiDB-lite"/>
    </source>
</evidence>
<evidence type="ECO:0000313" key="2">
    <source>
        <dbReference type="EMBL" id="RNA25423.1"/>
    </source>
</evidence>
<dbReference type="AlphaFoldDB" id="A0A3M7RPC3"/>
<accession>A0A3M7RPC3</accession>
<feature type="compositionally biased region" description="Polar residues" evidence="1">
    <location>
        <begin position="581"/>
        <end position="591"/>
    </location>
</feature>
<reference evidence="2 3" key="1">
    <citation type="journal article" date="2018" name="Sci. Rep.">
        <title>Genomic signatures of local adaptation to the degree of environmental predictability in rotifers.</title>
        <authorList>
            <person name="Franch-Gras L."/>
            <person name="Hahn C."/>
            <person name="Garcia-Roger E.M."/>
            <person name="Carmona M.J."/>
            <person name="Serra M."/>
            <person name="Gomez A."/>
        </authorList>
    </citation>
    <scope>NUCLEOTIDE SEQUENCE [LARGE SCALE GENOMIC DNA]</scope>
    <source>
        <strain evidence="2">HYR1</strain>
    </source>
</reference>
<gene>
    <name evidence="2" type="ORF">BpHYR1_052097</name>
</gene>
<dbReference type="Proteomes" id="UP000276133">
    <property type="component" value="Unassembled WGS sequence"/>
</dbReference>
<proteinExistence type="predicted"/>
<feature type="compositionally biased region" description="Basic and acidic residues" evidence="1">
    <location>
        <begin position="263"/>
        <end position="284"/>
    </location>
</feature>
<organism evidence="2 3">
    <name type="scientific">Brachionus plicatilis</name>
    <name type="common">Marine rotifer</name>
    <name type="synonym">Brachionus muelleri</name>
    <dbReference type="NCBI Taxonomy" id="10195"/>
    <lineage>
        <taxon>Eukaryota</taxon>
        <taxon>Metazoa</taxon>
        <taxon>Spiralia</taxon>
        <taxon>Gnathifera</taxon>
        <taxon>Rotifera</taxon>
        <taxon>Eurotatoria</taxon>
        <taxon>Monogononta</taxon>
        <taxon>Pseudotrocha</taxon>
        <taxon>Ploima</taxon>
        <taxon>Brachionidae</taxon>
        <taxon>Brachionus</taxon>
    </lineage>
</organism>
<comment type="caution">
    <text evidence="2">The sequence shown here is derived from an EMBL/GenBank/DDBJ whole genome shotgun (WGS) entry which is preliminary data.</text>
</comment>
<evidence type="ECO:0000313" key="3">
    <source>
        <dbReference type="Proteomes" id="UP000276133"/>
    </source>
</evidence>